<sequence length="96" mass="10184">MTKLKLASIQDDKPVKLTVTLPAALHGNLVAYAEILAKETGKPVEAAKLIAPMLEKFIASDRGFKKSRNATKKAKASTSPSLKPSLGFPLPSPGQD</sequence>
<reference evidence="2 3" key="1">
    <citation type="submission" date="2018-08" db="EMBL/GenBank/DDBJ databases">
        <title>Genome sequence of Methylocystis hirsuta CSC1, a methanotroph able to accumulate PHAs.</title>
        <authorList>
            <person name="Bordel S."/>
            <person name="Rodriguez E."/>
            <person name="Gancedo J."/>
            <person name="Munoz R."/>
        </authorList>
    </citation>
    <scope>NUCLEOTIDE SEQUENCE [LARGE SCALE GENOMIC DNA]</scope>
    <source>
        <strain evidence="2 3">CSC1</strain>
    </source>
</reference>
<gene>
    <name evidence="2" type="ORF">D1O30_12960</name>
</gene>
<accession>A0A3M9XRU5</accession>
<comment type="caution">
    <text evidence="2">The sequence shown here is derived from an EMBL/GenBank/DDBJ whole genome shotgun (WGS) entry which is preliminary data.</text>
</comment>
<name>A0A3M9XRU5_9HYPH</name>
<evidence type="ECO:0000256" key="1">
    <source>
        <dbReference type="SAM" id="MobiDB-lite"/>
    </source>
</evidence>
<feature type="region of interest" description="Disordered" evidence="1">
    <location>
        <begin position="66"/>
        <end position="96"/>
    </location>
</feature>
<dbReference type="Proteomes" id="UP000268623">
    <property type="component" value="Unassembled WGS sequence"/>
</dbReference>
<evidence type="ECO:0000313" key="3">
    <source>
        <dbReference type="Proteomes" id="UP000268623"/>
    </source>
</evidence>
<organism evidence="2 3">
    <name type="scientific">Methylocystis hirsuta</name>
    <dbReference type="NCBI Taxonomy" id="369798"/>
    <lineage>
        <taxon>Bacteria</taxon>
        <taxon>Pseudomonadati</taxon>
        <taxon>Pseudomonadota</taxon>
        <taxon>Alphaproteobacteria</taxon>
        <taxon>Hyphomicrobiales</taxon>
        <taxon>Methylocystaceae</taxon>
        <taxon>Methylocystis</taxon>
    </lineage>
</organism>
<keyword evidence="3" id="KW-1185">Reference proteome</keyword>
<evidence type="ECO:0000313" key="2">
    <source>
        <dbReference type="EMBL" id="RNJ50366.1"/>
    </source>
</evidence>
<proteinExistence type="predicted"/>
<dbReference type="RefSeq" id="WP_123176306.1">
    <property type="nucleotide sequence ID" value="NZ_QWDD01000001.1"/>
</dbReference>
<feature type="compositionally biased region" description="Basic residues" evidence="1">
    <location>
        <begin position="66"/>
        <end position="75"/>
    </location>
</feature>
<protein>
    <submittedName>
        <fullName evidence="2">DUF2274 domain-containing protein</fullName>
    </submittedName>
</protein>
<dbReference type="InterPro" id="IPR018733">
    <property type="entry name" value="DUF2274"/>
</dbReference>
<dbReference type="EMBL" id="QWDD01000001">
    <property type="protein sequence ID" value="RNJ50366.1"/>
    <property type="molecule type" value="Genomic_DNA"/>
</dbReference>
<dbReference type="AlphaFoldDB" id="A0A3M9XRU5"/>
<dbReference type="OrthoDB" id="9803810at2"/>
<dbReference type="Pfam" id="PF10038">
    <property type="entry name" value="DUF2274"/>
    <property type="match status" value="1"/>
</dbReference>